<dbReference type="AlphaFoldDB" id="A0A940S910"/>
<evidence type="ECO:0000259" key="2">
    <source>
        <dbReference type="SMART" id="SM00460"/>
    </source>
</evidence>
<dbReference type="Pfam" id="PF01841">
    <property type="entry name" value="Transglut_core"/>
    <property type="match status" value="1"/>
</dbReference>
<feature type="compositionally biased region" description="Basic and acidic residues" evidence="1">
    <location>
        <begin position="1128"/>
        <end position="1140"/>
    </location>
</feature>
<dbReference type="PANTHER" id="PTHR33490:SF1">
    <property type="entry name" value="SLL1233 PROTEIN"/>
    <property type="match status" value="1"/>
</dbReference>
<dbReference type="PANTHER" id="PTHR33490">
    <property type="entry name" value="BLR5614 PROTEIN-RELATED"/>
    <property type="match status" value="1"/>
</dbReference>
<evidence type="ECO:0000256" key="1">
    <source>
        <dbReference type="SAM" id="MobiDB-lite"/>
    </source>
</evidence>
<comment type="caution">
    <text evidence="3">The sequence shown here is derived from an EMBL/GenBank/DDBJ whole genome shotgun (WGS) entry which is preliminary data.</text>
</comment>
<dbReference type="SUPFAM" id="SSF54001">
    <property type="entry name" value="Cysteine proteinases"/>
    <property type="match status" value="1"/>
</dbReference>
<dbReference type="InterPro" id="IPR018667">
    <property type="entry name" value="DUF2126"/>
</dbReference>
<dbReference type="Pfam" id="PF08379">
    <property type="entry name" value="Bact_transglu_N"/>
    <property type="match status" value="1"/>
</dbReference>
<dbReference type="Proteomes" id="UP000677537">
    <property type="component" value="Unassembled WGS sequence"/>
</dbReference>
<evidence type="ECO:0000313" key="4">
    <source>
        <dbReference type="Proteomes" id="UP000677537"/>
    </source>
</evidence>
<dbReference type="SMART" id="SM00460">
    <property type="entry name" value="TGc"/>
    <property type="match status" value="1"/>
</dbReference>
<gene>
    <name evidence="3" type="ORF">J5Y10_27035</name>
</gene>
<organism evidence="3 4">
    <name type="scientific">Roseomonas indoligenes</name>
    <dbReference type="NCBI Taxonomy" id="2820811"/>
    <lineage>
        <taxon>Bacteria</taxon>
        <taxon>Pseudomonadati</taxon>
        <taxon>Pseudomonadota</taxon>
        <taxon>Alphaproteobacteria</taxon>
        <taxon>Acetobacterales</taxon>
        <taxon>Roseomonadaceae</taxon>
        <taxon>Roseomonas</taxon>
    </lineage>
</organism>
<name>A0A940S910_9PROT</name>
<dbReference type="InterPro" id="IPR013589">
    <property type="entry name" value="Bac_transglu_N"/>
</dbReference>
<protein>
    <submittedName>
        <fullName evidence="3">Transglutaminase family protein</fullName>
    </submittedName>
</protein>
<feature type="region of interest" description="Disordered" evidence="1">
    <location>
        <begin position="556"/>
        <end position="636"/>
    </location>
</feature>
<feature type="region of interest" description="Disordered" evidence="1">
    <location>
        <begin position="1110"/>
        <end position="1140"/>
    </location>
</feature>
<feature type="domain" description="Transglutaminase-like" evidence="2">
    <location>
        <begin position="173"/>
        <end position="249"/>
    </location>
</feature>
<proteinExistence type="predicted"/>
<reference evidence="3" key="1">
    <citation type="submission" date="2021-03" db="EMBL/GenBank/DDBJ databases">
        <authorList>
            <person name="So Y."/>
        </authorList>
    </citation>
    <scope>NUCLEOTIDE SEQUENCE</scope>
    <source>
        <strain evidence="3">SG15</strain>
    </source>
</reference>
<accession>A0A940S910</accession>
<dbReference type="InterPro" id="IPR038765">
    <property type="entry name" value="Papain-like_cys_pep_sf"/>
</dbReference>
<dbReference type="Gene3D" id="3.10.620.30">
    <property type="match status" value="1"/>
</dbReference>
<dbReference type="EMBL" id="JAGIZA010000040">
    <property type="protein sequence ID" value="MBP0496465.1"/>
    <property type="molecule type" value="Genomic_DNA"/>
</dbReference>
<evidence type="ECO:0000313" key="3">
    <source>
        <dbReference type="EMBL" id="MBP0496465.1"/>
    </source>
</evidence>
<sequence>MPLHVALTHRTSYKYERPVSLGPQVIRLRPAPHARTPILSYALKIEPAGHFVNWQQDPQGNFQARVVFPERVTHFDVTVDLLADMATINPFDFFLEPEAETWPFAYDPTLEAELSPFRRVEPAGPLLSAFLAETPQVEGQATVGMLVGLNQRLLEKVAYVVRMEPGVWTAEETLGQCKGSCRDSAWVLVQALRHLGFAARFVSGYLIQLVPDVKPLEGAQGPTEDFTDLHAWAEVYLPGAGWIGLDPTSGLLTGEGHIPLAATPEPSSAAPISGMVEPAKTEFGFEMSVKRVLETPRVTKPYTEAQWQAILAQGREVDRKLASGGIRLTMGGEPTFIAADGMDAAEWNTDALGPTKRAYAGRLLRRLADRWAPGAALQYAVGKHYPGEQLPRWALMCHWRRDGEPVWRDPALLASDDDRDNATADDAARFAASLAERLQVDPALVTPAYEDIHYFLWREHRLPANVVVEDAKLRDPLERARLARVYGQGLSASVGSVLPIRRVLRDGVRHWQSGRWFLRGEHLFLVPGDSAIGFRLPLQSLPWMSETDAANNFETEADPFAPRSPLPPHPALAHPYGNQPAPGLHHAPPDGVAGSPLPPYQAYQRVPGAGAGSSYAGGAEGFRPVPQTPPEVGQSDPDVVRTAMTVEARGGIIHVFFPPLYEAVDWLDLAAAVEATAAETGRKVVLEGYLPSRDPGLLSFSVTPDPGVIEVNVHPYASWAEGVQRTEELYEEARQVGLASEKFMLDGRHVGTGGGNHVVMGGATPAESPFLRRPDLLKSLLGFWHNHPSLSYMFAGLFIGPTSQHPRVDEARMDSVAELEVAFSRIQPGVETPPWLVDRLFRNLLVDMTGNTHRTEFCVDKLYAPESSSGRLGLLEWRAAEMPPHARMSAAQVLLLRSAIAGFWDTPYDRRLVRWGTRLHDEFMLPHYVAQDFHDALDELAMLGCPLDKAWFAPHLEFRFPLIGETSIRGTGLEVRHALEPWHVLGEEPAAGGTVRYVDSSTERVQAKVTGWVEERYVLSCNGRAVPLTPTERQGEYVAGVRFKAWNPPSSLHPTVRAQSPLVFDLYDRWTGRSLGGMTHHVSHPGGRNYETLPVNANEAEARRRIRFQPFGHTPGPMEEPPMVVSRETPRSLDLRRGGA</sequence>
<dbReference type="RefSeq" id="WP_209377252.1">
    <property type="nucleotide sequence ID" value="NZ_JAGIZA010000040.1"/>
</dbReference>
<dbReference type="InterPro" id="IPR002931">
    <property type="entry name" value="Transglutaminase-like"/>
</dbReference>
<keyword evidence="4" id="KW-1185">Reference proteome</keyword>
<dbReference type="Pfam" id="PF09899">
    <property type="entry name" value="DUF2126"/>
    <property type="match status" value="1"/>
</dbReference>